<gene>
    <name evidence="2" type="ORF">LCGC14_0469760</name>
</gene>
<keyword evidence="1" id="KW-1133">Transmembrane helix</keyword>
<proteinExistence type="predicted"/>
<protein>
    <submittedName>
        <fullName evidence="2">Uncharacterized protein</fullName>
    </submittedName>
</protein>
<accession>A0A0F9UZD3</accession>
<evidence type="ECO:0000256" key="1">
    <source>
        <dbReference type="SAM" id="Phobius"/>
    </source>
</evidence>
<comment type="caution">
    <text evidence="2">The sequence shown here is derived from an EMBL/GenBank/DDBJ whole genome shotgun (WGS) entry which is preliminary data.</text>
</comment>
<organism evidence="2">
    <name type="scientific">marine sediment metagenome</name>
    <dbReference type="NCBI Taxonomy" id="412755"/>
    <lineage>
        <taxon>unclassified sequences</taxon>
        <taxon>metagenomes</taxon>
        <taxon>ecological metagenomes</taxon>
    </lineage>
</organism>
<evidence type="ECO:0000313" key="2">
    <source>
        <dbReference type="EMBL" id="KKN66641.1"/>
    </source>
</evidence>
<dbReference type="AlphaFoldDB" id="A0A0F9UZD3"/>
<reference evidence="2" key="1">
    <citation type="journal article" date="2015" name="Nature">
        <title>Complex archaea that bridge the gap between prokaryotes and eukaryotes.</title>
        <authorList>
            <person name="Spang A."/>
            <person name="Saw J.H."/>
            <person name="Jorgensen S.L."/>
            <person name="Zaremba-Niedzwiedzka K."/>
            <person name="Martijn J."/>
            <person name="Lind A.E."/>
            <person name="van Eijk R."/>
            <person name="Schleper C."/>
            <person name="Guy L."/>
            <person name="Ettema T.J."/>
        </authorList>
    </citation>
    <scope>NUCLEOTIDE SEQUENCE</scope>
</reference>
<name>A0A0F9UZD3_9ZZZZ</name>
<keyword evidence="1" id="KW-0472">Membrane</keyword>
<feature type="transmembrane region" description="Helical" evidence="1">
    <location>
        <begin position="147"/>
        <end position="169"/>
    </location>
</feature>
<keyword evidence="1" id="KW-0812">Transmembrane</keyword>
<sequence length="170" mass="19120">MTTSQKRENKAEQILIEEFIKDLESTALQVQKLLEDIRDSKIDFVAIKTELKFLVDNVKELSSIIRDGNGSGSVLTRLALIERSIEDIKHYIEKDSENDAALATRIALLEQKVETLTSYMKEQKKKETENASKQKTTETDSAGKWKLYTIIATGVFTLLGSIVALIVSLL</sequence>
<dbReference type="EMBL" id="LAZR01000495">
    <property type="protein sequence ID" value="KKN66641.1"/>
    <property type="molecule type" value="Genomic_DNA"/>
</dbReference>